<organism evidence="7 8">
    <name type="scientific">Epichloe festucae (strain Fl1)</name>
    <dbReference type="NCBI Taxonomy" id="877507"/>
    <lineage>
        <taxon>Eukaryota</taxon>
        <taxon>Fungi</taxon>
        <taxon>Dikarya</taxon>
        <taxon>Ascomycota</taxon>
        <taxon>Pezizomycotina</taxon>
        <taxon>Sordariomycetes</taxon>
        <taxon>Hypocreomycetidae</taxon>
        <taxon>Hypocreales</taxon>
        <taxon>Clavicipitaceae</taxon>
        <taxon>Epichloe</taxon>
    </lineage>
</organism>
<evidence type="ECO:0000256" key="2">
    <source>
        <dbReference type="ARBA" id="ARBA00022448"/>
    </source>
</evidence>
<dbReference type="PANTHER" id="PTHR45649">
    <property type="entry name" value="AMINO-ACID PERMEASE BAT1"/>
    <property type="match status" value="1"/>
</dbReference>
<feature type="transmembrane region" description="Helical" evidence="6">
    <location>
        <begin position="133"/>
        <end position="158"/>
    </location>
</feature>
<dbReference type="EMBL" id="CP031385">
    <property type="protein sequence ID" value="QPG94162.1"/>
    <property type="molecule type" value="Genomic_DNA"/>
</dbReference>
<reference evidence="7 8" key="1">
    <citation type="journal article" date="2018" name="PLoS Genet.">
        <title>Repeat elements organise 3D genome structure and mediate transcription in the filamentous fungus Epichloe festucae.</title>
        <authorList>
            <person name="Winter D.J."/>
            <person name="Ganley A.R.D."/>
            <person name="Young C.A."/>
            <person name="Liachko I."/>
            <person name="Schardl C.L."/>
            <person name="Dupont P.Y."/>
            <person name="Berry D."/>
            <person name="Ram A."/>
            <person name="Scott B."/>
            <person name="Cox M.P."/>
        </authorList>
    </citation>
    <scope>NUCLEOTIDE SEQUENCE [LARGE SCALE GENOMIC DNA]</scope>
    <source>
        <strain evidence="7 8">Fl1</strain>
    </source>
</reference>
<dbReference type="Pfam" id="PF13520">
    <property type="entry name" value="AA_permease_2"/>
    <property type="match status" value="1"/>
</dbReference>
<dbReference type="Proteomes" id="UP000594364">
    <property type="component" value="Chromosome 1"/>
</dbReference>
<evidence type="ECO:0000256" key="5">
    <source>
        <dbReference type="ARBA" id="ARBA00023136"/>
    </source>
</evidence>
<keyword evidence="4 6" id="KW-1133">Transmembrane helix</keyword>
<feature type="transmembrane region" description="Helical" evidence="6">
    <location>
        <begin position="403"/>
        <end position="423"/>
    </location>
</feature>
<proteinExistence type="predicted"/>
<feature type="transmembrane region" description="Helical" evidence="6">
    <location>
        <begin position="376"/>
        <end position="397"/>
    </location>
</feature>
<feature type="transmembrane region" description="Helical" evidence="6">
    <location>
        <begin position="170"/>
        <end position="191"/>
    </location>
</feature>
<keyword evidence="2" id="KW-0813">Transport</keyword>
<keyword evidence="5 6" id="KW-0472">Membrane</keyword>
<dbReference type="Gene3D" id="1.20.1740.10">
    <property type="entry name" value="Amino acid/polyamine transporter I"/>
    <property type="match status" value="1"/>
</dbReference>
<feature type="transmembrane region" description="Helical" evidence="6">
    <location>
        <begin position="326"/>
        <end position="347"/>
    </location>
</feature>
<accession>A0A7S9KKS8</accession>
<evidence type="ECO:0008006" key="9">
    <source>
        <dbReference type="Google" id="ProtNLM"/>
    </source>
</evidence>
<protein>
    <recommendedName>
        <fullName evidence="9">Amino acid permease</fullName>
    </recommendedName>
</protein>
<feature type="transmembrane region" description="Helical" evidence="6">
    <location>
        <begin position="241"/>
        <end position="265"/>
    </location>
</feature>
<comment type="subcellular location">
    <subcellularLocation>
        <location evidence="1">Membrane</location>
        <topology evidence="1">Multi-pass membrane protein</topology>
    </subcellularLocation>
</comment>
<evidence type="ECO:0000256" key="6">
    <source>
        <dbReference type="SAM" id="Phobius"/>
    </source>
</evidence>
<evidence type="ECO:0000256" key="1">
    <source>
        <dbReference type="ARBA" id="ARBA00004141"/>
    </source>
</evidence>
<name>A0A7S9KKS8_EPIFF</name>
<dbReference type="GO" id="GO:0022857">
    <property type="term" value="F:transmembrane transporter activity"/>
    <property type="evidence" value="ECO:0007669"/>
    <property type="project" value="InterPro"/>
</dbReference>
<feature type="transmembrane region" description="Helical" evidence="6">
    <location>
        <begin position="198"/>
        <end position="221"/>
    </location>
</feature>
<evidence type="ECO:0000256" key="4">
    <source>
        <dbReference type="ARBA" id="ARBA00022989"/>
    </source>
</evidence>
<dbReference type="AlphaFoldDB" id="A0A7S9KKS8"/>
<feature type="transmembrane region" description="Helical" evidence="6">
    <location>
        <begin position="476"/>
        <end position="497"/>
    </location>
</feature>
<evidence type="ECO:0000256" key="3">
    <source>
        <dbReference type="ARBA" id="ARBA00022692"/>
    </source>
</evidence>
<dbReference type="PANTHER" id="PTHR45649:SF14">
    <property type="entry name" value="GABA PERMEASE"/>
    <property type="match status" value="1"/>
</dbReference>
<gene>
    <name evidence="7" type="ORF">C2857_005053</name>
</gene>
<dbReference type="GO" id="GO:0016020">
    <property type="term" value="C:membrane"/>
    <property type="evidence" value="ECO:0007669"/>
    <property type="project" value="UniProtKB-SubCell"/>
</dbReference>
<sequence>MLGLAFAVLNVRRLQKIELLLLCMYCNIDDQFTDTALGSRGLLYPQVFRSVWHLVEARASFGVRSMGCRLNKHVTSRSCQPLHWLSFCQPFRQPEVNITGSPYYAKDRRVDSRTVSWPRWVPILSYITGWINVAGWVALVATSALLSSQLIVGIISALHPTYDPPRWHQFLIYIALTLLSLVINALMNSLLPLIYRGAFMWSMGGFVLVSVTVLACASPNYNSAYFVFREFVNTTGWPDGVAWLLGLLQGGLGLTAFDAVAHMIEEIPHAAAEGPKIMVICVGIGTFTGAIFLIVLLFVSGNIDNVINSKAGPLLRIFIHATNSNAGAICLLMVPLLCLVFATLSVMTTSSRIMFAFARDGGLPASRFFARVHPRLGLPLNALVLTSVIVILFGLIFLGSTSAFNAIISTSVVAFDLSYAMPIGVNFIRGRNLLPDRKWKLPSWFGWTADCISLSYITLTTVLFLFPPGLPVTGSNMNYCVVAFAIIFIISAFQWVVDGHENFTGPRVNLVAETVEPSLNKN</sequence>
<dbReference type="OrthoDB" id="2417308at2759"/>
<evidence type="ECO:0000313" key="7">
    <source>
        <dbReference type="EMBL" id="QPG94162.1"/>
    </source>
</evidence>
<keyword evidence="3 6" id="KW-0812">Transmembrane</keyword>
<feature type="transmembrane region" description="Helical" evidence="6">
    <location>
        <begin position="277"/>
        <end position="299"/>
    </location>
</feature>
<keyword evidence="8" id="KW-1185">Reference proteome</keyword>
<dbReference type="InterPro" id="IPR002293">
    <property type="entry name" value="AA/rel_permease1"/>
</dbReference>
<evidence type="ECO:0000313" key="8">
    <source>
        <dbReference type="Proteomes" id="UP000594364"/>
    </source>
</evidence>
<feature type="transmembrane region" description="Helical" evidence="6">
    <location>
        <begin position="444"/>
        <end position="464"/>
    </location>
</feature>